<sequence length="433" mass="46571">MAAEVKVGLMGLGTVGSGVVRLIEENGRDLYNQTGSKISIAKILVQDLDKERSLTVQKGLLTDQAEDILDNKEIDIVVEVMGGIDPARTYIRQALLNGKHVVTANKDVMALHGSELLLIAKEQECDLFYEASVAGGIPILRTLVDGFSSDRIGKIIGIVNGTTNYILTEMKQKGSAFADVLGQAQSLGYAEADPTSDVEGLDAARKMTILGRLGFHMNLSLEDVKVKGISDVTLEDVQFAGQMGYTLKLVGIAQLDGGKVEVSVQPVMLTDHHPLASVDGVYNAVYIYGDAVGETMFYGPGAGDLPTGTAVVSDLVTVVKSMRLGVNGKGAVAPYREKRLKSKREVFSKYFLRLRVRDEAGVLAQLTQLFAETAVSLERVLQLPCSEKGEAEIVLITHTASQHQLDSVKGRVEAMDAVIHIQSHYRVEGGSAV</sequence>
<dbReference type="PIRSF" id="PIRSF000098">
    <property type="entry name" value="Homoser_dehydrog"/>
    <property type="match status" value="1"/>
</dbReference>
<dbReference type="EMBL" id="CP048104">
    <property type="protein sequence ID" value="QKG84115.1"/>
    <property type="molecule type" value="Genomic_DNA"/>
</dbReference>
<dbReference type="RefSeq" id="WP_173221500.1">
    <property type="nucleotide sequence ID" value="NZ_CP048104.1"/>
</dbReference>
<dbReference type="SUPFAM" id="SSF51735">
    <property type="entry name" value="NAD(P)-binding Rossmann-fold domains"/>
    <property type="match status" value="1"/>
</dbReference>
<dbReference type="PANTHER" id="PTHR43331:SF1">
    <property type="entry name" value="HOMOSERINE DEHYDROGENASE"/>
    <property type="match status" value="1"/>
</dbReference>
<proteinExistence type="inferred from homology"/>
<evidence type="ECO:0000256" key="14">
    <source>
        <dbReference type="ARBA" id="ARBA00023167"/>
    </source>
</evidence>
<dbReference type="PANTHER" id="PTHR43331">
    <property type="entry name" value="HOMOSERINE DEHYDROGENASE"/>
    <property type="match status" value="1"/>
</dbReference>
<dbReference type="GO" id="GO:0050661">
    <property type="term" value="F:NADP binding"/>
    <property type="evidence" value="ECO:0007669"/>
    <property type="project" value="InterPro"/>
</dbReference>
<dbReference type="PROSITE" id="PS51671">
    <property type="entry name" value="ACT"/>
    <property type="match status" value="1"/>
</dbReference>
<keyword evidence="11 18" id="KW-0560">Oxidoreductase</keyword>
<keyword evidence="8 18" id="KW-0791">Threonine biosynthesis</keyword>
<gene>
    <name evidence="21" type="ORF">GXN76_06245</name>
</gene>
<evidence type="ECO:0000256" key="12">
    <source>
        <dbReference type="ARBA" id="ARBA00023027"/>
    </source>
</evidence>
<organism evidence="21 22">
    <name type="scientific">Kroppenstedtia pulmonis</name>
    <dbReference type="NCBI Taxonomy" id="1380685"/>
    <lineage>
        <taxon>Bacteria</taxon>
        <taxon>Bacillati</taxon>
        <taxon>Bacillota</taxon>
        <taxon>Bacilli</taxon>
        <taxon>Bacillales</taxon>
        <taxon>Thermoactinomycetaceae</taxon>
        <taxon>Kroppenstedtia</taxon>
    </lineage>
</organism>
<evidence type="ECO:0000256" key="13">
    <source>
        <dbReference type="ARBA" id="ARBA00023053"/>
    </source>
</evidence>
<dbReference type="Gene3D" id="3.30.70.260">
    <property type="match status" value="1"/>
</dbReference>
<feature type="active site" description="Proton donor" evidence="16">
    <location>
        <position position="206"/>
    </location>
</feature>
<dbReference type="Gene3D" id="3.30.360.10">
    <property type="entry name" value="Dihydrodipicolinate Reductase, domain 2"/>
    <property type="match status" value="1"/>
</dbReference>
<comment type="cofactor">
    <cofactor evidence="1">
        <name>a metal cation</name>
        <dbReference type="ChEBI" id="CHEBI:25213"/>
    </cofactor>
</comment>
<dbReference type="GO" id="GO:0004412">
    <property type="term" value="F:homoserine dehydrogenase activity"/>
    <property type="evidence" value="ECO:0007669"/>
    <property type="project" value="UniProtKB-EC"/>
</dbReference>
<evidence type="ECO:0000256" key="8">
    <source>
        <dbReference type="ARBA" id="ARBA00022697"/>
    </source>
</evidence>
<comment type="catalytic activity">
    <reaction evidence="15">
        <text>L-homoserine + NADP(+) = L-aspartate 4-semialdehyde + NADPH + H(+)</text>
        <dbReference type="Rhea" id="RHEA:15761"/>
        <dbReference type="ChEBI" id="CHEBI:15378"/>
        <dbReference type="ChEBI" id="CHEBI:57476"/>
        <dbReference type="ChEBI" id="CHEBI:57783"/>
        <dbReference type="ChEBI" id="CHEBI:58349"/>
        <dbReference type="ChEBI" id="CHEBI:537519"/>
        <dbReference type="EC" id="1.1.1.3"/>
    </reaction>
    <physiologicalReaction direction="right-to-left" evidence="15">
        <dbReference type="Rhea" id="RHEA:15763"/>
    </physiologicalReaction>
</comment>
<dbReference type="SUPFAM" id="SSF55021">
    <property type="entry name" value="ACT-like"/>
    <property type="match status" value="1"/>
</dbReference>
<evidence type="ECO:0000256" key="16">
    <source>
        <dbReference type="PIRSR" id="PIRSR000098-1"/>
    </source>
</evidence>
<dbReference type="UniPathway" id="UPA00050">
    <property type="reaction ID" value="UER00063"/>
</dbReference>
<evidence type="ECO:0000256" key="18">
    <source>
        <dbReference type="RuleBase" id="RU000579"/>
    </source>
</evidence>
<dbReference type="SUPFAM" id="SSF55347">
    <property type="entry name" value="Glyceraldehyde-3-phosphate dehydrogenase-like, C-terminal domain"/>
    <property type="match status" value="1"/>
</dbReference>
<dbReference type="GO" id="GO:0009088">
    <property type="term" value="P:threonine biosynthetic process"/>
    <property type="evidence" value="ECO:0007669"/>
    <property type="project" value="UniProtKB-UniPathway"/>
</dbReference>
<name>A0A7D4BH15_9BACL</name>
<keyword evidence="10 17" id="KW-0521">NADP</keyword>
<comment type="pathway">
    <text evidence="3 18">Amino-acid biosynthesis; L-methionine biosynthesis via de novo pathway; L-homoserine from L-aspartate: step 3/3.</text>
</comment>
<dbReference type="KEGG" id="kpul:GXN76_06245"/>
<evidence type="ECO:0000256" key="1">
    <source>
        <dbReference type="ARBA" id="ARBA00001920"/>
    </source>
</evidence>
<keyword evidence="7 18" id="KW-0028">Amino-acid biosynthesis</keyword>
<feature type="binding site" evidence="17">
    <location>
        <position position="191"/>
    </location>
    <ligand>
        <name>L-homoserine</name>
        <dbReference type="ChEBI" id="CHEBI:57476"/>
    </ligand>
</feature>
<feature type="binding site" evidence="17">
    <location>
        <begin position="10"/>
        <end position="17"/>
    </location>
    <ligand>
        <name>NADP(+)</name>
        <dbReference type="ChEBI" id="CHEBI:58349"/>
    </ligand>
</feature>
<evidence type="ECO:0000256" key="10">
    <source>
        <dbReference type="ARBA" id="ARBA00022857"/>
    </source>
</evidence>
<evidence type="ECO:0000256" key="3">
    <source>
        <dbReference type="ARBA" id="ARBA00005062"/>
    </source>
</evidence>
<dbReference type="InterPro" id="IPR036291">
    <property type="entry name" value="NAD(P)-bd_dom_sf"/>
</dbReference>
<comment type="similarity">
    <text evidence="4 19">Belongs to the homoserine dehydrogenase family.</text>
</comment>
<keyword evidence="22" id="KW-1185">Reference proteome</keyword>
<evidence type="ECO:0000313" key="21">
    <source>
        <dbReference type="EMBL" id="QKG84115.1"/>
    </source>
</evidence>
<evidence type="ECO:0000313" key="22">
    <source>
        <dbReference type="Proteomes" id="UP000503088"/>
    </source>
</evidence>
<evidence type="ECO:0000256" key="6">
    <source>
        <dbReference type="ARBA" id="ARBA00013376"/>
    </source>
</evidence>
<evidence type="ECO:0000256" key="7">
    <source>
        <dbReference type="ARBA" id="ARBA00022605"/>
    </source>
</evidence>
<dbReference type="AlphaFoldDB" id="A0A7D4BH15"/>
<protein>
    <recommendedName>
        <fullName evidence="6 18">Homoserine dehydrogenase</fullName>
        <ecNumber evidence="5 18">1.1.1.3</ecNumber>
    </recommendedName>
</protein>
<evidence type="ECO:0000256" key="4">
    <source>
        <dbReference type="ARBA" id="ARBA00006753"/>
    </source>
</evidence>
<dbReference type="GO" id="GO:0046872">
    <property type="term" value="F:metal ion binding"/>
    <property type="evidence" value="ECO:0007669"/>
    <property type="project" value="UniProtKB-KW"/>
</dbReference>
<keyword evidence="12" id="KW-0520">NAD</keyword>
<dbReference type="InterPro" id="IPR005106">
    <property type="entry name" value="Asp/hSer_DH_NAD-bd"/>
</dbReference>
<dbReference type="InterPro" id="IPR002912">
    <property type="entry name" value="ACT_dom"/>
</dbReference>
<evidence type="ECO:0000256" key="11">
    <source>
        <dbReference type="ARBA" id="ARBA00023002"/>
    </source>
</evidence>
<comment type="pathway">
    <text evidence="2 18">Amino-acid biosynthesis; L-threonine biosynthesis; L-threonine from L-aspartate: step 3/5.</text>
</comment>
<evidence type="ECO:0000256" key="19">
    <source>
        <dbReference type="RuleBase" id="RU004171"/>
    </source>
</evidence>
<dbReference type="InterPro" id="IPR045865">
    <property type="entry name" value="ACT-like_dom_sf"/>
</dbReference>
<dbReference type="InterPro" id="IPR016204">
    <property type="entry name" value="HDH"/>
</dbReference>
<evidence type="ECO:0000256" key="9">
    <source>
        <dbReference type="ARBA" id="ARBA00022723"/>
    </source>
</evidence>
<dbReference type="PROSITE" id="PS01042">
    <property type="entry name" value="HOMOSER_DHGENASE"/>
    <property type="match status" value="1"/>
</dbReference>
<evidence type="ECO:0000256" key="2">
    <source>
        <dbReference type="ARBA" id="ARBA00005056"/>
    </source>
</evidence>
<dbReference type="Proteomes" id="UP000503088">
    <property type="component" value="Chromosome"/>
</dbReference>
<dbReference type="EC" id="1.1.1.3" evidence="5 18"/>
<evidence type="ECO:0000256" key="5">
    <source>
        <dbReference type="ARBA" id="ARBA00013213"/>
    </source>
</evidence>
<dbReference type="CDD" id="cd04881">
    <property type="entry name" value="ACT_HSDH-Hom"/>
    <property type="match status" value="1"/>
</dbReference>
<dbReference type="Gene3D" id="3.40.50.720">
    <property type="entry name" value="NAD(P)-binding Rossmann-like Domain"/>
    <property type="match status" value="1"/>
</dbReference>
<dbReference type="Pfam" id="PF03447">
    <property type="entry name" value="NAD_binding_3"/>
    <property type="match status" value="1"/>
</dbReference>
<feature type="domain" description="ACT" evidence="20">
    <location>
        <begin position="351"/>
        <end position="426"/>
    </location>
</feature>
<dbReference type="Pfam" id="PF01842">
    <property type="entry name" value="ACT"/>
    <property type="match status" value="1"/>
</dbReference>
<accession>A0A7D4BH15</accession>
<dbReference type="GO" id="GO:0009086">
    <property type="term" value="P:methionine biosynthetic process"/>
    <property type="evidence" value="ECO:0007669"/>
    <property type="project" value="UniProtKB-KW"/>
</dbReference>
<keyword evidence="14 18" id="KW-0486">Methionine biosynthesis</keyword>
<dbReference type="InterPro" id="IPR019811">
    <property type="entry name" value="HDH_CS"/>
</dbReference>
<feature type="binding site" evidence="17">
    <location>
        <position position="106"/>
    </location>
    <ligand>
        <name>NADPH</name>
        <dbReference type="ChEBI" id="CHEBI:57783"/>
    </ligand>
</feature>
<evidence type="ECO:0000259" key="20">
    <source>
        <dbReference type="PROSITE" id="PS51671"/>
    </source>
</evidence>
<dbReference type="UniPathway" id="UPA00051">
    <property type="reaction ID" value="UER00465"/>
</dbReference>
<keyword evidence="9" id="KW-0479">Metal-binding</keyword>
<evidence type="ECO:0000256" key="17">
    <source>
        <dbReference type="PIRSR" id="PIRSR000098-2"/>
    </source>
</evidence>
<dbReference type="InterPro" id="IPR001342">
    <property type="entry name" value="HDH_cat"/>
</dbReference>
<dbReference type="FunFam" id="3.30.360.10:FF:000005">
    <property type="entry name" value="Homoserine dehydrogenase"/>
    <property type="match status" value="1"/>
</dbReference>
<dbReference type="FunFam" id="3.40.50.720:FF:000062">
    <property type="entry name" value="Homoserine dehydrogenase"/>
    <property type="match status" value="1"/>
</dbReference>
<reference evidence="21 22" key="1">
    <citation type="submission" date="2020-01" db="EMBL/GenBank/DDBJ databases">
        <authorList>
            <person name="Gulvik C.A."/>
            <person name="Batra D.G."/>
        </authorList>
    </citation>
    <scope>NUCLEOTIDE SEQUENCE [LARGE SCALE GENOMIC DNA]</scope>
    <source>
        <strain evidence="21 22">W9323</strain>
    </source>
</reference>
<evidence type="ECO:0000256" key="15">
    <source>
        <dbReference type="ARBA" id="ARBA00048841"/>
    </source>
</evidence>
<dbReference type="NCBIfam" id="NF004976">
    <property type="entry name" value="PRK06349.1"/>
    <property type="match status" value="1"/>
</dbReference>
<keyword evidence="13" id="KW-0915">Sodium</keyword>
<dbReference type="Pfam" id="PF00742">
    <property type="entry name" value="Homoserine_dh"/>
    <property type="match status" value="1"/>
</dbReference>